<keyword evidence="9" id="KW-1185">Reference proteome</keyword>
<dbReference type="Gene3D" id="3.90.70.80">
    <property type="match status" value="1"/>
</dbReference>
<dbReference type="EMBL" id="AUSU01000695">
    <property type="protein sequence ID" value="EPS72782.1"/>
    <property type="molecule type" value="Genomic_DNA"/>
</dbReference>
<gene>
    <name evidence="8" type="ORF">M569_01974</name>
</gene>
<dbReference type="EC" id="3.4.19.12" evidence="3"/>
<sequence>ERRFETALNRARGLEIQRMPQDGNCLFCAVASQVYGNSELHDLIRHMCVDYMERERHRFSEFVTEGFAASYCKRKKRDQVRGNVTDVRAISEMLNRSIHIYSYSTYPVYVFRGRGFRERDDDAPTTILLSYHHGNHYNSLVSRETVHEKRRLQEQAKANASLESESIAAEIKAQ</sequence>
<comment type="similarity">
    <text evidence="2">Belongs to the peptidase C85 family.</text>
</comment>
<name>S8EJJ3_9LAMI</name>
<comment type="catalytic activity">
    <reaction evidence="1">
        <text>Thiol-dependent hydrolysis of ester, thioester, amide, peptide and isopeptide bonds formed by the C-terminal Gly of ubiquitin (a 76-residue protein attached to proteins as an intracellular targeting signal).</text>
        <dbReference type="EC" id="3.4.19.12"/>
    </reaction>
</comment>
<dbReference type="Pfam" id="PF02338">
    <property type="entry name" value="OTU"/>
    <property type="match status" value="1"/>
</dbReference>
<dbReference type="GO" id="GO:0016579">
    <property type="term" value="P:protein deubiquitination"/>
    <property type="evidence" value="ECO:0007669"/>
    <property type="project" value="TreeGrafter"/>
</dbReference>
<dbReference type="SUPFAM" id="SSF54001">
    <property type="entry name" value="Cysteine proteinases"/>
    <property type="match status" value="1"/>
</dbReference>
<feature type="non-terminal residue" evidence="8">
    <location>
        <position position="174"/>
    </location>
</feature>
<dbReference type="AlphaFoldDB" id="S8EJJ3"/>
<organism evidence="8 9">
    <name type="scientific">Genlisea aurea</name>
    <dbReference type="NCBI Taxonomy" id="192259"/>
    <lineage>
        <taxon>Eukaryota</taxon>
        <taxon>Viridiplantae</taxon>
        <taxon>Streptophyta</taxon>
        <taxon>Embryophyta</taxon>
        <taxon>Tracheophyta</taxon>
        <taxon>Spermatophyta</taxon>
        <taxon>Magnoliopsida</taxon>
        <taxon>eudicotyledons</taxon>
        <taxon>Gunneridae</taxon>
        <taxon>Pentapetalae</taxon>
        <taxon>asterids</taxon>
        <taxon>lamiids</taxon>
        <taxon>Lamiales</taxon>
        <taxon>Lentibulariaceae</taxon>
        <taxon>Genlisea</taxon>
    </lineage>
</organism>
<feature type="domain" description="OTU" evidence="7">
    <location>
        <begin position="14"/>
        <end position="143"/>
    </location>
</feature>
<dbReference type="PANTHER" id="PTHR12419:SF4">
    <property type="entry name" value="OTU DOMAIN-CONTAINING PROTEIN 5"/>
    <property type="match status" value="1"/>
</dbReference>
<accession>S8EJJ3</accession>
<dbReference type="OrthoDB" id="409956at2759"/>
<dbReference type="InterPro" id="IPR003323">
    <property type="entry name" value="OTU_dom"/>
</dbReference>
<evidence type="ECO:0000256" key="6">
    <source>
        <dbReference type="ARBA" id="ARBA00022801"/>
    </source>
</evidence>
<keyword evidence="6" id="KW-0378">Hydrolase</keyword>
<evidence type="ECO:0000256" key="2">
    <source>
        <dbReference type="ARBA" id="ARBA00010407"/>
    </source>
</evidence>
<dbReference type="GO" id="GO:0006508">
    <property type="term" value="P:proteolysis"/>
    <property type="evidence" value="ECO:0007669"/>
    <property type="project" value="UniProtKB-KW"/>
</dbReference>
<proteinExistence type="inferred from homology"/>
<keyword evidence="5" id="KW-0833">Ubl conjugation pathway</keyword>
<evidence type="ECO:0000256" key="1">
    <source>
        <dbReference type="ARBA" id="ARBA00000707"/>
    </source>
</evidence>
<dbReference type="Proteomes" id="UP000015453">
    <property type="component" value="Unassembled WGS sequence"/>
</dbReference>
<keyword evidence="4" id="KW-0645">Protease</keyword>
<dbReference type="PROSITE" id="PS50802">
    <property type="entry name" value="OTU"/>
    <property type="match status" value="1"/>
</dbReference>
<reference evidence="8 9" key="1">
    <citation type="journal article" date="2013" name="BMC Genomics">
        <title>The miniature genome of a carnivorous plant Genlisea aurea contains a low number of genes and short non-coding sequences.</title>
        <authorList>
            <person name="Leushkin E.V."/>
            <person name="Sutormin R.A."/>
            <person name="Nabieva E.R."/>
            <person name="Penin A.A."/>
            <person name="Kondrashov A.S."/>
            <person name="Logacheva M.D."/>
        </authorList>
    </citation>
    <scope>NUCLEOTIDE SEQUENCE [LARGE SCALE GENOMIC DNA]</scope>
</reference>
<comment type="caution">
    <text evidence="8">The sequence shown here is derived from an EMBL/GenBank/DDBJ whole genome shotgun (WGS) entry which is preliminary data.</text>
</comment>
<evidence type="ECO:0000256" key="4">
    <source>
        <dbReference type="ARBA" id="ARBA00022670"/>
    </source>
</evidence>
<evidence type="ECO:0000256" key="5">
    <source>
        <dbReference type="ARBA" id="ARBA00022786"/>
    </source>
</evidence>
<protein>
    <recommendedName>
        <fullName evidence="3">ubiquitinyl hydrolase 1</fullName>
        <ecNumber evidence="3">3.4.19.12</ecNumber>
    </recommendedName>
</protein>
<evidence type="ECO:0000256" key="3">
    <source>
        <dbReference type="ARBA" id="ARBA00012759"/>
    </source>
</evidence>
<feature type="non-terminal residue" evidence="8">
    <location>
        <position position="1"/>
    </location>
</feature>
<dbReference type="InterPro" id="IPR038765">
    <property type="entry name" value="Papain-like_cys_pep_sf"/>
</dbReference>
<evidence type="ECO:0000259" key="7">
    <source>
        <dbReference type="PROSITE" id="PS50802"/>
    </source>
</evidence>
<evidence type="ECO:0000313" key="8">
    <source>
        <dbReference type="EMBL" id="EPS72782.1"/>
    </source>
</evidence>
<dbReference type="PANTHER" id="PTHR12419">
    <property type="entry name" value="OTU DOMAIN CONTAINING PROTEIN"/>
    <property type="match status" value="1"/>
</dbReference>
<dbReference type="GO" id="GO:0004843">
    <property type="term" value="F:cysteine-type deubiquitinase activity"/>
    <property type="evidence" value="ECO:0007669"/>
    <property type="project" value="UniProtKB-EC"/>
</dbReference>
<evidence type="ECO:0000313" key="9">
    <source>
        <dbReference type="Proteomes" id="UP000015453"/>
    </source>
</evidence>
<dbReference type="InterPro" id="IPR050704">
    <property type="entry name" value="Peptidase_C85-like"/>
</dbReference>
<dbReference type="GO" id="GO:0061578">
    <property type="term" value="F:K63-linked deubiquitinase activity"/>
    <property type="evidence" value="ECO:0007669"/>
    <property type="project" value="TreeGrafter"/>
</dbReference>